<reference evidence="8" key="1">
    <citation type="journal article" date="2020" name="mSystems">
        <title>Genome- and Community-Level Interaction Insights into Carbon Utilization and Element Cycling Functions of Hydrothermarchaeota in Hydrothermal Sediment.</title>
        <authorList>
            <person name="Zhou Z."/>
            <person name="Liu Y."/>
            <person name="Xu W."/>
            <person name="Pan J."/>
            <person name="Luo Z.H."/>
            <person name="Li M."/>
        </authorList>
    </citation>
    <scope>NUCLEOTIDE SEQUENCE [LARGE SCALE GENOMIC DNA]</scope>
    <source>
        <strain evidence="8">SpSt-788</strain>
    </source>
</reference>
<dbReference type="SFLD" id="SFLDS00029">
    <property type="entry name" value="Radical_SAM"/>
    <property type="match status" value="1"/>
</dbReference>
<dbReference type="AlphaFoldDB" id="A0A7C4EM14"/>
<keyword evidence="1" id="KW-0004">4Fe-4S</keyword>
<accession>A0A7C4EM14</accession>
<comment type="caution">
    <text evidence="8">The sequence shown here is derived from an EMBL/GenBank/DDBJ whole genome shotgun (WGS) entry which is preliminary data.</text>
</comment>
<keyword evidence="4 6" id="KW-0408">Iron</keyword>
<evidence type="ECO:0000256" key="3">
    <source>
        <dbReference type="ARBA" id="ARBA00022723"/>
    </source>
</evidence>
<keyword evidence="3 6" id="KW-0479">Metal-binding</keyword>
<evidence type="ECO:0000256" key="4">
    <source>
        <dbReference type="ARBA" id="ARBA00023004"/>
    </source>
</evidence>
<protein>
    <submittedName>
        <fullName evidence="8">Radical SAM protein</fullName>
    </submittedName>
</protein>
<feature type="domain" description="Radical SAM core" evidence="7">
    <location>
        <begin position="143"/>
        <end position="309"/>
    </location>
</feature>
<dbReference type="InterPro" id="IPR034457">
    <property type="entry name" value="Organic_radical-activating"/>
</dbReference>
<comment type="cofactor">
    <cofactor evidence="6">
        <name>[4Fe-4S] cluster</name>
        <dbReference type="ChEBI" id="CHEBI:49883"/>
    </cofactor>
    <text evidence="6">Binds 1 [4Fe-4S] cluster. The cluster is coordinated with 3 cysteines and an exchangeable S-adenosyl-L-methionine.</text>
</comment>
<evidence type="ECO:0000313" key="8">
    <source>
        <dbReference type="EMBL" id="HGG99945.1"/>
    </source>
</evidence>
<evidence type="ECO:0000259" key="7">
    <source>
        <dbReference type="Pfam" id="PF04055"/>
    </source>
</evidence>
<proteinExistence type="predicted"/>
<dbReference type="PANTHER" id="PTHR30352">
    <property type="entry name" value="PYRUVATE FORMATE-LYASE-ACTIVATING ENZYME"/>
    <property type="match status" value="1"/>
</dbReference>
<dbReference type="InterPro" id="IPR016431">
    <property type="entry name" value="Pyrv-formate_lyase-activ_prd"/>
</dbReference>
<dbReference type="GO" id="GO:0003824">
    <property type="term" value="F:catalytic activity"/>
    <property type="evidence" value="ECO:0007669"/>
    <property type="project" value="InterPro"/>
</dbReference>
<keyword evidence="5 6" id="KW-0411">Iron-sulfur</keyword>
<dbReference type="SUPFAM" id="SSF102114">
    <property type="entry name" value="Radical SAM enzymes"/>
    <property type="match status" value="1"/>
</dbReference>
<gene>
    <name evidence="8" type="ORF">ENV75_05825</name>
</gene>
<evidence type="ECO:0000256" key="6">
    <source>
        <dbReference type="PIRSR" id="PIRSR004869-50"/>
    </source>
</evidence>
<dbReference type="InterPro" id="IPR007197">
    <property type="entry name" value="rSAM"/>
</dbReference>
<evidence type="ECO:0000256" key="2">
    <source>
        <dbReference type="ARBA" id="ARBA00022691"/>
    </source>
</evidence>
<keyword evidence="2 6" id="KW-0949">S-adenosyl-L-methionine</keyword>
<evidence type="ECO:0000256" key="5">
    <source>
        <dbReference type="ARBA" id="ARBA00023014"/>
    </source>
</evidence>
<sequence>MGICKICNTESSYISSPLSICLQCIRKNPSESIAVAMQTHEKSRTAYGLPPFPPGAETGIQCKICVNECRIPEGHYGYCGLRKNEAGKLITPAYNQGKLSWYLDPLPTNCVADWVCPAGTGSGYPDFAYTPGPEYGYYNLAVFFHACSFNCLYCQNWHFKEETFKPKSETVDNLLKSLTPSVSCICYFGGDPSAQIIFGLHASKKALKEKKGKIMRICWETNGSVNRAYLAKMIELSLISGGCIKFDIKAWDENLHIVLTGVSNKRTLENFEFASKYISKRPLPPLLVASTLLVPGYIDVKEVEGIAKFIASLNSEIPYRLLAFYPHFYMNDLPLTSKKLAYDCYSVAKDAGLRNVSIGNIHLLR</sequence>
<dbReference type="PIRSF" id="PIRSF004869">
    <property type="entry name" value="PflX_prd"/>
    <property type="match status" value="1"/>
</dbReference>
<organism evidence="8">
    <name type="scientific">Thermodesulfovibrio aggregans</name>
    <dbReference type="NCBI Taxonomy" id="86166"/>
    <lineage>
        <taxon>Bacteria</taxon>
        <taxon>Pseudomonadati</taxon>
        <taxon>Nitrospirota</taxon>
        <taxon>Thermodesulfovibrionia</taxon>
        <taxon>Thermodesulfovibrionales</taxon>
        <taxon>Thermodesulfovibrionaceae</taxon>
        <taxon>Thermodesulfovibrio</taxon>
    </lineage>
</organism>
<feature type="binding site" evidence="6">
    <location>
        <position position="147"/>
    </location>
    <ligand>
        <name>[4Fe-4S] cluster</name>
        <dbReference type="ChEBI" id="CHEBI:49883"/>
        <note>4Fe-4S-S-AdoMet</note>
    </ligand>
</feature>
<dbReference type="PANTHER" id="PTHR30352:SF22">
    <property type="entry name" value="PYRUVATE FORMATE-LYASE ACTIVATING ENZYME HOMOLOG"/>
    <property type="match status" value="1"/>
</dbReference>
<feature type="binding site" evidence="6">
    <location>
        <position position="151"/>
    </location>
    <ligand>
        <name>[4Fe-4S] cluster</name>
        <dbReference type="ChEBI" id="CHEBI:49883"/>
        <note>4Fe-4S-S-AdoMet</note>
    </ligand>
</feature>
<dbReference type="InterPro" id="IPR058240">
    <property type="entry name" value="rSAM_sf"/>
</dbReference>
<dbReference type="Pfam" id="PF04055">
    <property type="entry name" value="Radical_SAM"/>
    <property type="match status" value="1"/>
</dbReference>
<dbReference type="CDD" id="cd01335">
    <property type="entry name" value="Radical_SAM"/>
    <property type="match status" value="1"/>
</dbReference>
<dbReference type="GO" id="GO:0046872">
    <property type="term" value="F:metal ion binding"/>
    <property type="evidence" value="ECO:0007669"/>
    <property type="project" value="UniProtKB-KW"/>
</dbReference>
<evidence type="ECO:0000256" key="1">
    <source>
        <dbReference type="ARBA" id="ARBA00022485"/>
    </source>
</evidence>
<name>A0A7C4EM14_9BACT</name>
<dbReference type="GO" id="GO:0051539">
    <property type="term" value="F:4 iron, 4 sulfur cluster binding"/>
    <property type="evidence" value="ECO:0007669"/>
    <property type="project" value="UniProtKB-KW"/>
</dbReference>
<feature type="binding site" evidence="6">
    <location>
        <position position="154"/>
    </location>
    <ligand>
        <name>[4Fe-4S] cluster</name>
        <dbReference type="ChEBI" id="CHEBI:49883"/>
        <note>4Fe-4S-S-AdoMet</note>
    </ligand>
</feature>
<dbReference type="EMBL" id="DTHO01000062">
    <property type="protein sequence ID" value="HGG99945.1"/>
    <property type="molecule type" value="Genomic_DNA"/>
</dbReference>
<dbReference type="InterPro" id="IPR013785">
    <property type="entry name" value="Aldolase_TIM"/>
</dbReference>
<dbReference type="Gene3D" id="3.20.20.70">
    <property type="entry name" value="Aldolase class I"/>
    <property type="match status" value="1"/>
</dbReference>